<name>E3MBY8_CAERE</name>
<protein>
    <submittedName>
        <fullName evidence="2">Uncharacterized protein</fullName>
    </submittedName>
</protein>
<evidence type="ECO:0000313" key="3">
    <source>
        <dbReference type="Proteomes" id="UP000008281"/>
    </source>
</evidence>
<gene>
    <name evidence="2" type="ORF">CRE_15268</name>
</gene>
<dbReference type="EMBL" id="DS268434">
    <property type="protein sequence ID" value="EFO98121.1"/>
    <property type="molecule type" value="Genomic_DNA"/>
</dbReference>
<dbReference type="Proteomes" id="UP000008281">
    <property type="component" value="Unassembled WGS sequence"/>
</dbReference>
<feature type="compositionally biased region" description="Low complexity" evidence="1">
    <location>
        <begin position="232"/>
        <end position="242"/>
    </location>
</feature>
<reference evidence="2" key="1">
    <citation type="submission" date="2007-07" db="EMBL/GenBank/DDBJ databases">
        <title>PCAP assembly of the Caenorhabditis remanei genome.</title>
        <authorList>
            <consortium name="The Caenorhabditis remanei Sequencing Consortium"/>
            <person name="Wilson R.K."/>
        </authorList>
    </citation>
    <scope>NUCLEOTIDE SEQUENCE [LARGE SCALE GENOMIC DNA]</scope>
    <source>
        <strain evidence="2">PB4641</strain>
    </source>
</reference>
<evidence type="ECO:0000313" key="2">
    <source>
        <dbReference type="EMBL" id="EFO98121.1"/>
    </source>
</evidence>
<organism evidence="3">
    <name type="scientific">Caenorhabditis remanei</name>
    <name type="common">Caenorhabditis vulgaris</name>
    <dbReference type="NCBI Taxonomy" id="31234"/>
    <lineage>
        <taxon>Eukaryota</taxon>
        <taxon>Metazoa</taxon>
        <taxon>Ecdysozoa</taxon>
        <taxon>Nematoda</taxon>
        <taxon>Chromadorea</taxon>
        <taxon>Rhabditida</taxon>
        <taxon>Rhabditina</taxon>
        <taxon>Rhabditomorpha</taxon>
        <taxon>Rhabditoidea</taxon>
        <taxon>Rhabditidae</taxon>
        <taxon>Peloderinae</taxon>
        <taxon>Caenorhabditis</taxon>
    </lineage>
</organism>
<sequence>METKDQVTGWTGLQKAKEVLDEIPEGVDLIEHLFANLDRKEKMMLFSNLAFKMMYISDESEASPELKRVNLLNQDRPPNTFPIVTREILSLRRGPVQRLDEGLIVLGLEVTRVIINFISLSIYVSSFQCVFKLSKNGLAQELTKKEYTPYFEKFFEKNWSVGTSTEVVKPIEGPRALQIAIDLTSPISPTAPPAPSTSIPQQNLSPLSENVFLCVHIISTACERMSSLSASAHSTTTSNSNNCLKKKKVQKEQRKVKGTVETSPGPIKVVDHPPDATWTVDKNGHIDILHHACQFKKHFKITGIDKQFHNVWRSIPRFCESCGQHMKYILYNGKVVELKDQIVAPPLWWW</sequence>
<dbReference type="AlphaFoldDB" id="E3MBY8"/>
<keyword evidence="3" id="KW-1185">Reference proteome</keyword>
<dbReference type="HOGENOM" id="CLU_792838_0_0_1"/>
<evidence type="ECO:0000256" key="1">
    <source>
        <dbReference type="SAM" id="MobiDB-lite"/>
    </source>
</evidence>
<accession>E3MBY8</accession>
<dbReference type="InParanoid" id="E3MBY8"/>
<proteinExistence type="predicted"/>
<feature type="region of interest" description="Disordered" evidence="1">
    <location>
        <begin position="232"/>
        <end position="274"/>
    </location>
</feature>